<evidence type="ECO:0000313" key="1">
    <source>
        <dbReference type="EMBL" id="KAH8359671.1"/>
    </source>
</evidence>
<comment type="caution">
    <text evidence="1">The sequence shown here is derived from an EMBL/GenBank/DDBJ whole genome shotgun (WGS) entry which is preliminary data.</text>
</comment>
<dbReference type="Proteomes" id="UP001200034">
    <property type="component" value="Unassembled WGS sequence"/>
</dbReference>
<name>A0AAD4JVY8_9MUSC</name>
<feature type="non-terminal residue" evidence="1">
    <location>
        <position position="1"/>
    </location>
</feature>
<keyword evidence="2" id="KW-1185">Reference proteome</keyword>
<organism evidence="1 2">
    <name type="scientific">Drosophila rubida</name>
    <dbReference type="NCBI Taxonomy" id="30044"/>
    <lineage>
        <taxon>Eukaryota</taxon>
        <taxon>Metazoa</taxon>
        <taxon>Ecdysozoa</taxon>
        <taxon>Arthropoda</taxon>
        <taxon>Hexapoda</taxon>
        <taxon>Insecta</taxon>
        <taxon>Pterygota</taxon>
        <taxon>Neoptera</taxon>
        <taxon>Endopterygota</taxon>
        <taxon>Diptera</taxon>
        <taxon>Brachycera</taxon>
        <taxon>Muscomorpha</taxon>
        <taxon>Ephydroidea</taxon>
        <taxon>Drosophilidae</taxon>
        <taxon>Drosophila</taxon>
    </lineage>
</organism>
<accession>A0AAD4JVY8</accession>
<reference evidence="1" key="1">
    <citation type="journal article" date="2021" name="Mol. Ecol. Resour.">
        <title>Phylogenomic analyses of the genus Drosophila reveals genomic signals of climate adaptation.</title>
        <authorList>
            <person name="Li F."/>
            <person name="Rane R.V."/>
            <person name="Luria V."/>
            <person name="Xiong Z."/>
            <person name="Chen J."/>
            <person name="Li Z."/>
            <person name="Catullo R.A."/>
            <person name="Griffin P.C."/>
            <person name="Schiffer M."/>
            <person name="Pearce S."/>
            <person name="Lee S.F."/>
            <person name="McElroy K."/>
            <person name="Stocker A."/>
            <person name="Shirriffs J."/>
            <person name="Cockerell F."/>
            <person name="Coppin C."/>
            <person name="Sgro C.M."/>
            <person name="Karger A."/>
            <person name="Cain J.W."/>
            <person name="Weber J.A."/>
            <person name="Santpere G."/>
            <person name="Kirschner M.W."/>
            <person name="Hoffmann A.A."/>
            <person name="Oakeshott J.G."/>
            <person name="Zhang G."/>
        </authorList>
    </citation>
    <scope>NUCLEOTIDE SEQUENCE</scope>
    <source>
        <strain evidence="1">BGI-SZ-2011g</strain>
    </source>
</reference>
<sequence length="219" mass="23640">ESQTETETTEYGPINMVVDQLAGMAVEFSDQSSSQLQGNIDRALASITGNIEAMTTNAMGEMDLAIDQTSQFLMDHVDCNPAWNLQEFTANVTHQLNGCTLNLGTLVEALRADGQQVMQNVQSFVQQMSQLPLVCSQGQQSASVALGPLSLGFDNSNNCFMNGITSINQGLAKAMHNASLFLVHTRRLSQEQVAQAQQCSEAVVAQTLDYLSAQRANCS</sequence>
<protein>
    <submittedName>
        <fullName evidence="1">Uncharacterized protein</fullName>
    </submittedName>
</protein>
<gene>
    <name evidence="1" type="ORF">KR093_008243</name>
</gene>
<proteinExistence type="predicted"/>
<evidence type="ECO:0000313" key="2">
    <source>
        <dbReference type="Proteomes" id="UP001200034"/>
    </source>
</evidence>
<dbReference type="AlphaFoldDB" id="A0AAD4JVY8"/>
<dbReference type="EMBL" id="JAJJHW010003409">
    <property type="protein sequence ID" value="KAH8359671.1"/>
    <property type="molecule type" value="Genomic_DNA"/>
</dbReference>